<dbReference type="GO" id="GO:0004497">
    <property type="term" value="F:monooxygenase activity"/>
    <property type="evidence" value="ECO:0007669"/>
    <property type="project" value="UniProtKB-KW"/>
</dbReference>
<comment type="caution">
    <text evidence="1">The sequence shown here is derived from an EMBL/GenBank/DDBJ whole genome shotgun (WGS) entry which is preliminary data.</text>
</comment>
<reference evidence="1 2" key="1">
    <citation type="submission" date="2019-08" db="EMBL/GenBank/DDBJ databases">
        <authorList>
            <person name="Seo Y.L."/>
        </authorList>
    </citation>
    <scope>NUCLEOTIDE SEQUENCE [LARGE SCALE GENOMIC DNA]</scope>
    <source>
        <strain evidence="1 2">MaA-C15</strain>
    </source>
</reference>
<evidence type="ECO:0000313" key="1">
    <source>
        <dbReference type="EMBL" id="TYR30980.1"/>
    </source>
</evidence>
<organism evidence="1 2">
    <name type="scientific">Neoaquamicrobium microcysteis</name>
    <dbReference type="NCBI Taxonomy" id="2682781"/>
    <lineage>
        <taxon>Bacteria</taxon>
        <taxon>Pseudomonadati</taxon>
        <taxon>Pseudomonadota</taxon>
        <taxon>Alphaproteobacteria</taxon>
        <taxon>Hyphomicrobiales</taxon>
        <taxon>Phyllobacteriaceae</taxon>
        <taxon>Neoaquamicrobium</taxon>
    </lineage>
</organism>
<evidence type="ECO:0000313" key="2">
    <source>
        <dbReference type="Proteomes" id="UP000323258"/>
    </source>
</evidence>
<keyword evidence="1" id="KW-0560">Oxidoreductase</keyword>
<dbReference type="OrthoDB" id="7210869at2"/>
<dbReference type="SUPFAM" id="SSF54909">
    <property type="entry name" value="Dimeric alpha+beta barrel"/>
    <property type="match status" value="1"/>
</dbReference>
<protein>
    <submittedName>
        <fullName evidence="1">Antibiotic biosynthesis monooxygenase</fullName>
    </submittedName>
</protein>
<name>A0A5D4GWP9_9HYPH</name>
<reference evidence="1 2" key="2">
    <citation type="submission" date="2019-09" db="EMBL/GenBank/DDBJ databases">
        <title>Mesorhizobium sp. MaA-C15 isolated from Microcystis aeruginosa.</title>
        <authorList>
            <person name="Jeong S.E."/>
            <person name="Jin H.M."/>
            <person name="Jeon C.O."/>
        </authorList>
    </citation>
    <scope>NUCLEOTIDE SEQUENCE [LARGE SCALE GENOMIC DNA]</scope>
    <source>
        <strain evidence="1 2">MaA-C15</strain>
    </source>
</reference>
<accession>A0A5D4GWP9</accession>
<dbReference type="EMBL" id="VSZS01000065">
    <property type="protein sequence ID" value="TYR30980.1"/>
    <property type="molecule type" value="Genomic_DNA"/>
</dbReference>
<proteinExistence type="predicted"/>
<gene>
    <name evidence="1" type="ORF">FY036_16195</name>
</gene>
<dbReference type="AlphaFoldDB" id="A0A5D4GWP9"/>
<dbReference type="RefSeq" id="WP_148915781.1">
    <property type="nucleotide sequence ID" value="NZ_VSZS01000065.1"/>
</dbReference>
<dbReference type="InterPro" id="IPR011008">
    <property type="entry name" value="Dimeric_a/b-barrel"/>
</dbReference>
<keyword evidence="2" id="KW-1185">Reference proteome</keyword>
<sequence>MIKRVWRGYTTTENADAYASLLDSFVFPGIEAKRIPGYRGIELLRREVGDEIEFTTVMTFDSIDNVIAFQGEDYEVAYVPAEARAILKRWDERSAHHEVVQVRQY</sequence>
<keyword evidence="1" id="KW-0503">Monooxygenase</keyword>
<dbReference type="Proteomes" id="UP000323258">
    <property type="component" value="Unassembled WGS sequence"/>
</dbReference>